<dbReference type="GO" id="GO:0001694">
    <property type="term" value="P:histamine biosynthetic process"/>
    <property type="evidence" value="ECO:0007669"/>
    <property type="project" value="TreeGrafter"/>
</dbReference>
<evidence type="ECO:0000256" key="10">
    <source>
        <dbReference type="PIRSR" id="PIRSR602129-50"/>
    </source>
</evidence>
<feature type="region of interest" description="Disordered" evidence="11">
    <location>
        <begin position="580"/>
        <end position="605"/>
    </location>
</feature>
<dbReference type="GO" id="GO:0030170">
    <property type="term" value="F:pyridoxal phosphate binding"/>
    <property type="evidence" value="ECO:0007669"/>
    <property type="project" value="InterPro"/>
</dbReference>
<evidence type="ECO:0000256" key="2">
    <source>
        <dbReference type="ARBA" id="ARBA00009533"/>
    </source>
</evidence>
<gene>
    <name evidence="12" type="ORF">ACAOBT_LOCUS6568</name>
</gene>
<dbReference type="EMBL" id="CAKOFQ010006729">
    <property type="protein sequence ID" value="CAH1965885.1"/>
    <property type="molecule type" value="Genomic_DNA"/>
</dbReference>
<dbReference type="CDD" id="cd06450">
    <property type="entry name" value="DOPA_deC_like"/>
    <property type="match status" value="1"/>
</dbReference>
<feature type="modified residue" description="N6-(pyridoxal phosphate)lysine" evidence="10">
    <location>
        <position position="303"/>
    </location>
</feature>
<comment type="subunit">
    <text evidence="3">Homodimer.</text>
</comment>
<comment type="caution">
    <text evidence="12">The sequence shown here is derived from an EMBL/GenBank/DDBJ whole genome shotgun (WGS) entry which is preliminary data.</text>
</comment>
<dbReference type="InterPro" id="IPR015424">
    <property type="entry name" value="PyrdxlP-dep_Trfase"/>
</dbReference>
<evidence type="ECO:0000256" key="11">
    <source>
        <dbReference type="SAM" id="MobiDB-lite"/>
    </source>
</evidence>
<dbReference type="GO" id="GO:0006548">
    <property type="term" value="P:L-histidine catabolic process"/>
    <property type="evidence" value="ECO:0007669"/>
    <property type="project" value="TreeGrafter"/>
</dbReference>
<keyword evidence="13" id="KW-1185">Reference proteome</keyword>
<dbReference type="AlphaFoldDB" id="A0A9P0P1E8"/>
<dbReference type="PRINTS" id="PR00800">
    <property type="entry name" value="YHDCRBOXLASE"/>
</dbReference>
<keyword evidence="8" id="KW-0456">Lyase</keyword>
<dbReference type="OrthoDB" id="639767at2759"/>
<dbReference type="InterPro" id="IPR021115">
    <property type="entry name" value="Pyridoxal-P_BS"/>
</dbReference>
<dbReference type="Gene3D" id="1.20.1340.10">
    <property type="entry name" value="dopa decarboxylase, N-terminal domain"/>
    <property type="match status" value="1"/>
</dbReference>
<accession>A0A9P0P1E8</accession>
<comment type="cofactor">
    <cofactor evidence="1 10">
        <name>pyridoxal 5'-phosphate</name>
        <dbReference type="ChEBI" id="CHEBI:597326"/>
    </cofactor>
</comment>
<keyword evidence="5" id="KW-0127">Catecholamine biosynthesis</keyword>
<dbReference type="SUPFAM" id="SSF53383">
    <property type="entry name" value="PLP-dependent transferases"/>
    <property type="match status" value="1"/>
</dbReference>
<evidence type="ECO:0000256" key="7">
    <source>
        <dbReference type="ARBA" id="ARBA00022898"/>
    </source>
</evidence>
<evidence type="ECO:0000256" key="1">
    <source>
        <dbReference type="ARBA" id="ARBA00001933"/>
    </source>
</evidence>
<proteinExistence type="inferred from homology"/>
<evidence type="ECO:0000256" key="8">
    <source>
        <dbReference type="ARBA" id="ARBA00023239"/>
    </source>
</evidence>
<dbReference type="FunFam" id="3.90.1150.10:FF:000018">
    <property type="entry name" value="Histidine decarboxylase"/>
    <property type="match status" value="1"/>
</dbReference>
<protein>
    <recommendedName>
        <fullName evidence="9">Histidine decarboxylase</fullName>
        <ecNumber evidence="4">4.1.1.22</ecNumber>
    </recommendedName>
</protein>
<dbReference type="GO" id="GO:0004398">
    <property type="term" value="F:histidine decarboxylase activity"/>
    <property type="evidence" value="ECO:0007669"/>
    <property type="project" value="UniProtKB-EC"/>
</dbReference>
<evidence type="ECO:0000313" key="12">
    <source>
        <dbReference type="EMBL" id="CAH1965885.1"/>
    </source>
</evidence>
<dbReference type="Gene3D" id="3.40.640.10">
    <property type="entry name" value="Type I PLP-dependent aspartate aminotransferase-like (Major domain)"/>
    <property type="match status" value="1"/>
</dbReference>
<keyword evidence="6" id="KW-0210">Decarboxylase</keyword>
<dbReference type="EC" id="4.1.1.22" evidence="4"/>
<feature type="compositionally biased region" description="Polar residues" evidence="11">
    <location>
        <begin position="585"/>
        <end position="598"/>
    </location>
</feature>
<dbReference type="Pfam" id="PF00282">
    <property type="entry name" value="Pyridoxal_deC"/>
    <property type="match status" value="1"/>
</dbReference>
<dbReference type="InterPro" id="IPR002129">
    <property type="entry name" value="PyrdxlP-dep_de-COase"/>
</dbReference>
<evidence type="ECO:0000256" key="5">
    <source>
        <dbReference type="ARBA" id="ARBA00022584"/>
    </source>
</evidence>
<evidence type="ECO:0000313" key="13">
    <source>
        <dbReference type="Proteomes" id="UP001152888"/>
    </source>
</evidence>
<organism evidence="12 13">
    <name type="scientific">Acanthoscelides obtectus</name>
    <name type="common">Bean weevil</name>
    <name type="synonym">Bruchus obtectus</name>
    <dbReference type="NCBI Taxonomy" id="200917"/>
    <lineage>
        <taxon>Eukaryota</taxon>
        <taxon>Metazoa</taxon>
        <taxon>Ecdysozoa</taxon>
        <taxon>Arthropoda</taxon>
        <taxon>Hexapoda</taxon>
        <taxon>Insecta</taxon>
        <taxon>Pterygota</taxon>
        <taxon>Neoptera</taxon>
        <taxon>Endopterygota</taxon>
        <taxon>Coleoptera</taxon>
        <taxon>Polyphaga</taxon>
        <taxon>Cucujiformia</taxon>
        <taxon>Chrysomeloidea</taxon>
        <taxon>Chrysomelidae</taxon>
        <taxon>Bruchinae</taxon>
        <taxon>Bruchini</taxon>
        <taxon>Acanthoscelides</taxon>
    </lineage>
</organism>
<dbReference type="PANTHER" id="PTHR11999">
    <property type="entry name" value="GROUP II PYRIDOXAL-5-PHOSPHATE DECARBOXYLASE"/>
    <property type="match status" value="1"/>
</dbReference>
<name>A0A9P0P1E8_ACAOB</name>
<evidence type="ECO:0000256" key="4">
    <source>
        <dbReference type="ARBA" id="ARBA00012320"/>
    </source>
</evidence>
<dbReference type="FunFam" id="3.40.640.10:FF:000025">
    <property type="entry name" value="Histidine decarboxylase"/>
    <property type="match status" value="1"/>
</dbReference>
<dbReference type="PANTHER" id="PTHR11999:SF68">
    <property type="entry name" value="HISTIDINE DECARBOXYLASE"/>
    <property type="match status" value="1"/>
</dbReference>
<dbReference type="FunFam" id="1.20.1340.10:FF:000001">
    <property type="entry name" value="Histidine decarboxylase"/>
    <property type="match status" value="1"/>
</dbReference>
<dbReference type="PROSITE" id="PS00392">
    <property type="entry name" value="DDC_GAD_HDC_YDC"/>
    <property type="match status" value="1"/>
</dbReference>
<comment type="similarity">
    <text evidence="2">Belongs to the group II decarboxylase family.</text>
</comment>
<dbReference type="Gene3D" id="3.90.1150.10">
    <property type="entry name" value="Aspartate Aminotransferase, domain 1"/>
    <property type="match status" value="1"/>
</dbReference>
<evidence type="ECO:0000256" key="9">
    <source>
        <dbReference type="ARBA" id="ARBA00039946"/>
    </source>
</evidence>
<dbReference type="InterPro" id="IPR010977">
    <property type="entry name" value="Aromatic_deC"/>
</dbReference>
<evidence type="ECO:0000256" key="3">
    <source>
        <dbReference type="ARBA" id="ARBA00011738"/>
    </source>
</evidence>
<dbReference type="GO" id="GO:0042423">
    <property type="term" value="P:catecholamine biosynthetic process"/>
    <property type="evidence" value="ECO:0007669"/>
    <property type="project" value="UniProtKB-KW"/>
</dbReference>
<keyword evidence="7 10" id="KW-0663">Pyridoxal phosphate</keyword>
<dbReference type="Proteomes" id="UP001152888">
    <property type="component" value="Unassembled WGS sequence"/>
</dbReference>
<dbReference type="GO" id="GO:0005737">
    <property type="term" value="C:cytoplasm"/>
    <property type="evidence" value="ECO:0007669"/>
    <property type="project" value="TreeGrafter"/>
</dbReference>
<evidence type="ECO:0000256" key="6">
    <source>
        <dbReference type="ARBA" id="ARBA00022793"/>
    </source>
</evidence>
<sequence>MDTEEFRIRGKEMVDYICSYLDTIRNRRVFPGVEPGFVHGKVPDNPPIEGEPWDDIFADVENIIMPGVTHWQSPRMHAYYPALTSYPSMLAEMLTNAINCLGFTWASSPACTELEMIVTNWLGKMIGLPNEFLHNKDSNGGGVIQTTASESTLISLLSGRSVTLQRYSNLQPDVPLFEIHSKLVAYCSDQAHSSVEKAALIGLVTLRYVESDAEYSMSGSKLLEAVKEDREKGLIPFWVCTTLGTTGCCSFDDLQGIANVCQQEQLWCHVDAAYAGCSFICPEFRKWLKGVDKIDSIAFNPSKWLMVHFDCTAMWVRNSSALHCAFNVNPLYLTHEFSGLAIDYMHWQIPLSKRFRSLKLWFVMRNYGVKGLQEHIRKGVMLAEKFETLVKSDPRFEVPARRHLGLVVFCLKGNIKTTEALLKRINSRGKIHCVPANLKGKYVIRFCIASPRTTVQDIESDWKEIVDVTNDLLSGNCSARAPEGNNDSFGSSLLLSNTPLSPTIVNGSFAALHQEGKVLDEFSKIISIPRDNFAMRKRVRGILMSGKKFSLDSRLDLFQALYTDKKLRTVKDIKESRKQCDPESLQFSEESTPVTSPKGSPLKKNTCEKCGHSTYGYKIKNSKNK</sequence>
<dbReference type="InterPro" id="IPR015421">
    <property type="entry name" value="PyrdxlP-dep_Trfase_major"/>
</dbReference>
<reference evidence="12" key="1">
    <citation type="submission" date="2022-03" db="EMBL/GenBank/DDBJ databases">
        <authorList>
            <person name="Sayadi A."/>
        </authorList>
    </citation>
    <scope>NUCLEOTIDE SEQUENCE</scope>
</reference>
<dbReference type="InterPro" id="IPR015422">
    <property type="entry name" value="PyrdxlP-dep_Trfase_small"/>
</dbReference>